<dbReference type="InterPro" id="IPR023631">
    <property type="entry name" value="Amidase_dom"/>
</dbReference>
<keyword evidence="4" id="KW-1185">Reference proteome</keyword>
<dbReference type="InterPro" id="IPR000120">
    <property type="entry name" value="Amidase"/>
</dbReference>
<gene>
    <name evidence="3" type="ORF">DFH08DRAFT_294304</name>
</gene>
<dbReference type="Proteomes" id="UP001218218">
    <property type="component" value="Unassembled WGS sequence"/>
</dbReference>
<evidence type="ECO:0000313" key="3">
    <source>
        <dbReference type="EMBL" id="KAJ7334855.1"/>
    </source>
</evidence>
<accession>A0AAD6ZR07</accession>
<comment type="similarity">
    <text evidence="1">Belongs to the amidase family.</text>
</comment>
<dbReference type="SUPFAM" id="SSF75304">
    <property type="entry name" value="Amidase signature (AS) enzymes"/>
    <property type="match status" value="1"/>
</dbReference>
<dbReference type="EMBL" id="JARIHO010000032">
    <property type="protein sequence ID" value="KAJ7334855.1"/>
    <property type="molecule type" value="Genomic_DNA"/>
</dbReference>
<evidence type="ECO:0000259" key="2">
    <source>
        <dbReference type="Pfam" id="PF01425"/>
    </source>
</evidence>
<dbReference type="InterPro" id="IPR036928">
    <property type="entry name" value="AS_sf"/>
</dbReference>
<dbReference type="Gene3D" id="3.90.1300.10">
    <property type="entry name" value="Amidase signature (AS) domain"/>
    <property type="match status" value="1"/>
</dbReference>
<feature type="domain" description="Amidase" evidence="2">
    <location>
        <begin position="76"/>
        <end position="504"/>
    </location>
</feature>
<dbReference type="InterPro" id="IPR020556">
    <property type="entry name" value="Amidase_CS"/>
</dbReference>
<dbReference type="AlphaFoldDB" id="A0AAD6ZR07"/>
<protein>
    <submittedName>
        <fullName evidence="3">Amidase signature domain-containing protein</fullName>
    </submittedName>
</protein>
<proteinExistence type="inferred from homology"/>
<name>A0AAD6ZR07_9AGAR</name>
<evidence type="ECO:0000256" key="1">
    <source>
        <dbReference type="ARBA" id="ARBA00009199"/>
    </source>
</evidence>
<comment type="caution">
    <text evidence="3">The sequence shown here is derived from an EMBL/GenBank/DDBJ whole genome shotgun (WGS) entry which is preliminary data.</text>
</comment>
<dbReference type="GO" id="GO:0003824">
    <property type="term" value="F:catalytic activity"/>
    <property type="evidence" value="ECO:0007669"/>
    <property type="project" value="InterPro"/>
</dbReference>
<dbReference type="Pfam" id="PF01425">
    <property type="entry name" value="Amidase"/>
    <property type="match status" value="1"/>
</dbReference>
<sequence length="533" mass="57310">MATLSDVSAAARKLSFAIPPDHEADYLALLGTTDWAVAAVMAYPDYQIPVDEVQYPRKDIHRPLPEDNKLRGWAWKATIHGKSGGILEGKTVCFKDTVCIAKVPQLFGTTAIEDFIPVSDATVVTRVLEHGGVVVGKAMCENLSHGASSHSTPFGPVENPYATGFSAGGSSSGCGALIGSGEVDMGVGGDQGGSIRIPASHCGLVGLKPTFGLVPYTGVLSSDSALDNVGPMARTALDAALLLQAIAGYDNIDDRQLGAPLPSDVPKYSELLLNSRKEGLKGFKIGILKEGFASVDTAVTDKCRSAIAKFGELGATVEDVSVPLHLLTAQITHVLNKFGSSQTRQGRQVSRRGLYINEFWEKLLPWTQDKFERAKYYVTGTAMSAEYGWSRYPTAYGRAMNLSRRLRDEYNAVLSEYDVIIMPTAPQSRRHVAYDAGPLAWAEAASGLVSNTAASNLTGHPTITFPVGFVPPSAKDILEPEDHNIKLPCGLMAMAKTFDEATLLNVADAFEQAFNWKSLQEFWTRKCVSGSCR</sequence>
<dbReference type="PANTHER" id="PTHR11895">
    <property type="entry name" value="TRANSAMIDASE"/>
    <property type="match status" value="1"/>
</dbReference>
<organism evidence="3 4">
    <name type="scientific">Mycena albidolilacea</name>
    <dbReference type="NCBI Taxonomy" id="1033008"/>
    <lineage>
        <taxon>Eukaryota</taxon>
        <taxon>Fungi</taxon>
        <taxon>Dikarya</taxon>
        <taxon>Basidiomycota</taxon>
        <taxon>Agaricomycotina</taxon>
        <taxon>Agaricomycetes</taxon>
        <taxon>Agaricomycetidae</taxon>
        <taxon>Agaricales</taxon>
        <taxon>Marasmiineae</taxon>
        <taxon>Mycenaceae</taxon>
        <taxon>Mycena</taxon>
    </lineage>
</organism>
<dbReference type="PROSITE" id="PS00571">
    <property type="entry name" value="AMIDASES"/>
    <property type="match status" value="1"/>
</dbReference>
<reference evidence="3" key="1">
    <citation type="submission" date="2023-03" db="EMBL/GenBank/DDBJ databases">
        <title>Massive genome expansion in bonnet fungi (Mycena s.s.) driven by repeated elements and novel gene families across ecological guilds.</title>
        <authorList>
            <consortium name="Lawrence Berkeley National Laboratory"/>
            <person name="Harder C.B."/>
            <person name="Miyauchi S."/>
            <person name="Viragh M."/>
            <person name="Kuo A."/>
            <person name="Thoen E."/>
            <person name="Andreopoulos B."/>
            <person name="Lu D."/>
            <person name="Skrede I."/>
            <person name="Drula E."/>
            <person name="Henrissat B."/>
            <person name="Morin E."/>
            <person name="Kohler A."/>
            <person name="Barry K."/>
            <person name="LaButti K."/>
            <person name="Morin E."/>
            <person name="Salamov A."/>
            <person name="Lipzen A."/>
            <person name="Mereny Z."/>
            <person name="Hegedus B."/>
            <person name="Baldrian P."/>
            <person name="Stursova M."/>
            <person name="Weitz H."/>
            <person name="Taylor A."/>
            <person name="Grigoriev I.V."/>
            <person name="Nagy L.G."/>
            <person name="Martin F."/>
            <person name="Kauserud H."/>
        </authorList>
    </citation>
    <scope>NUCLEOTIDE SEQUENCE</scope>
    <source>
        <strain evidence="3">CBHHK002</strain>
    </source>
</reference>
<dbReference type="PANTHER" id="PTHR11895:SF170">
    <property type="entry name" value="AMIDASE"/>
    <property type="match status" value="1"/>
</dbReference>
<evidence type="ECO:0000313" key="4">
    <source>
        <dbReference type="Proteomes" id="UP001218218"/>
    </source>
</evidence>